<dbReference type="EMBL" id="NWTK01000002">
    <property type="protein sequence ID" value="PKR55225.1"/>
    <property type="molecule type" value="Genomic_DNA"/>
</dbReference>
<dbReference type="AlphaFoldDB" id="A0A2N3KXB9"/>
<dbReference type="Proteomes" id="UP000233458">
    <property type="component" value="Chromosome"/>
</dbReference>
<accession>A0A2N3KXB9</accession>
<reference evidence="2 4" key="1">
    <citation type="submission" date="2017-09" db="EMBL/GenBank/DDBJ databases">
        <title>Biodiversity and function of Thalassospira species in the particle-attached aromatic-hydrocarbon-degrading consortia from the surface seawater of the South China Sea.</title>
        <authorList>
            <person name="Dong C."/>
            <person name="Liu R."/>
            <person name="Shao Z."/>
        </authorList>
    </citation>
    <scope>NUCLEOTIDE SEQUENCE [LARGE SCALE GENOMIC DNA]</scope>
    <source>
        <strain evidence="2 4">CSC1P2</strain>
    </source>
</reference>
<dbReference type="Proteomes" id="UP000233597">
    <property type="component" value="Unassembled WGS sequence"/>
</dbReference>
<evidence type="ECO:0000313" key="3">
    <source>
        <dbReference type="Proteomes" id="UP000233458"/>
    </source>
</evidence>
<protein>
    <submittedName>
        <fullName evidence="2">Uncharacterized protein</fullName>
    </submittedName>
</protein>
<gene>
    <name evidence="2" type="ORF">COO20_03310</name>
    <name evidence="1" type="ORF">CSC3H3_11145</name>
</gene>
<name>A0A2N3KXB9_9PROT</name>
<dbReference type="EMBL" id="CP024199">
    <property type="protein sequence ID" value="AUG53204.1"/>
    <property type="molecule type" value="Genomic_DNA"/>
</dbReference>
<evidence type="ECO:0000313" key="1">
    <source>
        <dbReference type="EMBL" id="AUG53204.1"/>
    </source>
</evidence>
<keyword evidence="3" id="KW-1185">Reference proteome</keyword>
<dbReference type="KEGG" id="thac:CSC3H3_11145"/>
<proteinExistence type="predicted"/>
<reference evidence="1 3" key="2">
    <citation type="submission" date="2017-10" db="EMBL/GenBank/DDBJ databases">
        <title>Biodiversity and function of Thalassospira species in the particle-attached aromatic-hydrocarbon-degrading consortia from the surface seawater of the China South Sea.</title>
        <authorList>
            <person name="Dong C."/>
            <person name="Liu R."/>
            <person name="Shao Z."/>
        </authorList>
    </citation>
    <scope>NUCLEOTIDE SEQUENCE [LARGE SCALE GENOMIC DNA]</scope>
    <source>
        <strain evidence="1 3">CSC3H3</strain>
    </source>
</reference>
<evidence type="ECO:0000313" key="2">
    <source>
        <dbReference type="EMBL" id="PKR55225.1"/>
    </source>
</evidence>
<evidence type="ECO:0000313" key="4">
    <source>
        <dbReference type="Proteomes" id="UP000233597"/>
    </source>
</evidence>
<sequence>MFPAYYRHNFWCIWLWFTHQNDGNFFKVFALAIILRKINKIETPVVLHNQTAEHNLRVKPYVAQKGILQP</sequence>
<organism evidence="2 4">
    <name type="scientific">Thalassospira marina</name>
    <dbReference type="NCBI Taxonomy" id="2048283"/>
    <lineage>
        <taxon>Bacteria</taxon>
        <taxon>Pseudomonadati</taxon>
        <taxon>Pseudomonadota</taxon>
        <taxon>Alphaproteobacteria</taxon>
        <taxon>Rhodospirillales</taxon>
        <taxon>Thalassospiraceae</taxon>
        <taxon>Thalassospira</taxon>
    </lineage>
</organism>